<gene>
    <name evidence="4" type="primary">nifW</name>
    <name evidence="4" type="ORF">COOX1_1757</name>
</gene>
<dbReference type="RefSeq" id="WP_170085577.1">
    <property type="nucleotide sequence ID" value="NZ_CP047972.1"/>
</dbReference>
<evidence type="ECO:0000313" key="5">
    <source>
        <dbReference type="Proteomes" id="UP000502196"/>
    </source>
</evidence>
<reference evidence="4 5" key="1">
    <citation type="submission" date="2020-04" db="EMBL/GenBank/DDBJ databases">
        <authorList>
            <person name="Hogendoorn C."/>
        </authorList>
    </citation>
    <scope>NUCLEOTIDE SEQUENCE [LARGE SCALE GENOMIC DNA]</scope>
    <source>
        <strain evidence="4">COOX1</strain>
    </source>
</reference>
<name>A0A6F9EA07_9BACL</name>
<evidence type="ECO:0000256" key="2">
    <source>
        <dbReference type="ARBA" id="ARBA00008351"/>
    </source>
</evidence>
<keyword evidence="3" id="KW-0535">Nitrogen fixation</keyword>
<sequence>MKSEEEFLQLTDAEDYFAFFDVAYDRNVLGAKRLHILRRYGELLNEMGKECAALCWEERWPVYREALIRAYRELQVRTPQKAGLFSVFKDAQAGTGCAGCSQMCSTSSVNACYR</sequence>
<evidence type="ECO:0000313" key="4">
    <source>
        <dbReference type="EMBL" id="CAB3393132.1"/>
    </source>
</evidence>
<accession>A0A6F9EA07</accession>
<organism evidence="4 5">
    <name type="scientific">Kyrpidia spormannii</name>
    <dbReference type="NCBI Taxonomy" id="2055160"/>
    <lineage>
        <taxon>Bacteria</taxon>
        <taxon>Bacillati</taxon>
        <taxon>Bacillota</taxon>
        <taxon>Bacilli</taxon>
        <taxon>Bacillales</taxon>
        <taxon>Alicyclobacillaceae</taxon>
        <taxon>Kyrpidia</taxon>
    </lineage>
</organism>
<dbReference type="Proteomes" id="UP000502196">
    <property type="component" value="Chromosome"/>
</dbReference>
<evidence type="ECO:0000256" key="3">
    <source>
        <dbReference type="ARBA" id="ARBA00023231"/>
    </source>
</evidence>
<proteinExistence type="inferred from homology"/>
<comment type="similarity">
    <text evidence="2">Belongs to the NifW family.</text>
</comment>
<dbReference type="InterPro" id="IPR004893">
    <property type="entry name" value="NifW"/>
</dbReference>
<dbReference type="GO" id="GO:0009399">
    <property type="term" value="P:nitrogen fixation"/>
    <property type="evidence" value="ECO:0007669"/>
    <property type="project" value="InterPro"/>
</dbReference>
<dbReference type="Pfam" id="PF03206">
    <property type="entry name" value="NifW"/>
    <property type="match status" value="1"/>
</dbReference>
<dbReference type="EMBL" id="LR792683">
    <property type="protein sequence ID" value="CAB3393132.1"/>
    <property type="molecule type" value="Genomic_DNA"/>
</dbReference>
<evidence type="ECO:0000256" key="1">
    <source>
        <dbReference type="ARBA" id="ARBA00002247"/>
    </source>
</evidence>
<protein>
    <submittedName>
        <fullName evidence="4">Nitrogenase-stabilizing/protective protein NifW</fullName>
    </submittedName>
</protein>
<comment type="function">
    <text evidence="1">May protect the nitrogenase Fe-Mo protein from oxidative damage.</text>
</comment>
<dbReference type="AlphaFoldDB" id="A0A6F9EA07"/>